<gene>
    <name evidence="1" type="ORF">H6F41_17210</name>
</gene>
<dbReference type="EMBL" id="JACJQB010000057">
    <property type="protein sequence ID" value="MBD2189873.1"/>
    <property type="molecule type" value="Genomic_DNA"/>
</dbReference>
<accession>A0ABR8A1I7</accession>
<organism evidence="1 2">
    <name type="scientific">Pseudanabaena mucicola FACHB-723</name>
    <dbReference type="NCBI Taxonomy" id="2692860"/>
    <lineage>
        <taxon>Bacteria</taxon>
        <taxon>Bacillati</taxon>
        <taxon>Cyanobacteriota</taxon>
        <taxon>Cyanophyceae</taxon>
        <taxon>Pseudanabaenales</taxon>
        <taxon>Pseudanabaenaceae</taxon>
        <taxon>Pseudanabaena</taxon>
    </lineage>
</organism>
<dbReference type="Proteomes" id="UP000642094">
    <property type="component" value="Unassembled WGS sequence"/>
</dbReference>
<sequence length="45" mass="4905">MYCHSHVTNLFQFSFISSQSTIANGGNVMTELRINLIAGAESRSA</sequence>
<keyword evidence="2" id="KW-1185">Reference proteome</keyword>
<protein>
    <submittedName>
        <fullName evidence="1">Uncharacterized protein</fullName>
    </submittedName>
</protein>
<evidence type="ECO:0000313" key="1">
    <source>
        <dbReference type="EMBL" id="MBD2189873.1"/>
    </source>
</evidence>
<name>A0ABR8A1I7_9CYAN</name>
<comment type="caution">
    <text evidence="1">The sequence shown here is derived from an EMBL/GenBank/DDBJ whole genome shotgun (WGS) entry which is preliminary data.</text>
</comment>
<reference evidence="1 2" key="1">
    <citation type="journal article" date="2020" name="ISME J.">
        <title>Comparative genomics reveals insights into cyanobacterial evolution and habitat adaptation.</title>
        <authorList>
            <person name="Chen M.Y."/>
            <person name="Teng W.K."/>
            <person name="Zhao L."/>
            <person name="Hu C.X."/>
            <person name="Zhou Y.K."/>
            <person name="Han B.P."/>
            <person name="Song L.R."/>
            <person name="Shu W.S."/>
        </authorList>
    </citation>
    <scope>NUCLEOTIDE SEQUENCE [LARGE SCALE GENOMIC DNA]</scope>
    <source>
        <strain evidence="1 2">FACHB-723</strain>
    </source>
</reference>
<evidence type="ECO:0000313" key="2">
    <source>
        <dbReference type="Proteomes" id="UP000642094"/>
    </source>
</evidence>
<proteinExistence type="predicted"/>